<keyword evidence="2 3" id="KW-0975">Bacterial flagellum</keyword>
<comment type="function">
    <text evidence="3">Flagellin is the subunit protein which polymerizes to form the filaments of bacterial flagella.</text>
</comment>
<gene>
    <name evidence="6" type="ORF">E4191_00835</name>
</gene>
<evidence type="ECO:0000259" key="4">
    <source>
        <dbReference type="Pfam" id="PF00669"/>
    </source>
</evidence>
<dbReference type="RefSeq" id="WP_135311720.1">
    <property type="nucleotide sequence ID" value="NZ_CP038439.1"/>
</dbReference>
<evidence type="ECO:0000313" key="7">
    <source>
        <dbReference type="Proteomes" id="UP000296374"/>
    </source>
</evidence>
<dbReference type="SUPFAM" id="SSF64518">
    <property type="entry name" value="Phase 1 flagellin"/>
    <property type="match status" value="1"/>
</dbReference>
<dbReference type="EMBL" id="CP038439">
    <property type="protein sequence ID" value="QBX33421.1"/>
    <property type="molecule type" value="Genomic_DNA"/>
</dbReference>
<dbReference type="Pfam" id="PF00700">
    <property type="entry name" value="Flagellin_C"/>
    <property type="match status" value="1"/>
</dbReference>
<dbReference type="InterPro" id="IPR001029">
    <property type="entry name" value="Flagellin_N"/>
</dbReference>
<keyword evidence="3" id="KW-0964">Secreted</keyword>
<evidence type="ECO:0000256" key="1">
    <source>
        <dbReference type="ARBA" id="ARBA00005709"/>
    </source>
</evidence>
<reference evidence="7" key="1">
    <citation type="submission" date="2019-03" db="EMBL/GenBank/DDBJ databases">
        <authorList>
            <person name="Li J."/>
        </authorList>
    </citation>
    <scope>NUCLEOTIDE SEQUENCE [LARGE SCALE GENOMIC DNA]</scope>
    <source>
        <strain evidence="7">2251</strain>
    </source>
</reference>
<evidence type="ECO:0000256" key="3">
    <source>
        <dbReference type="RuleBase" id="RU362073"/>
    </source>
</evidence>
<organism evidence="6 7">
    <name type="scientific">Paracoccus liaowanqingii</name>
    <dbReference type="NCBI Taxonomy" id="2560053"/>
    <lineage>
        <taxon>Bacteria</taxon>
        <taxon>Pseudomonadati</taxon>
        <taxon>Pseudomonadota</taxon>
        <taxon>Alphaproteobacteria</taxon>
        <taxon>Rhodobacterales</taxon>
        <taxon>Paracoccaceae</taxon>
        <taxon>Paracoccus</taxon>
    </lineage>
</organism>
<proteinExistence type="inferred from homology"/>
<dbReference type="InterPro" id="IPR046358">
    <property type="entry name" value="Flagellin_C"/>
</dbReference>
<evidence type="ECO:0000256" key="2">
    <source>
        <dbReference type="ARBA" id="ARBA00023143"/>
    </source>
</evidence>
<dbReference type="GO" id="GO:0005576">
    <property type="term" value="C:extracellular region"/>
    <property type="evidence" value="ECO:0007669"/>
    <property type="project" value="UniProtKB-SubCell"/>
</dbReference>
<dbReference type="GO" id="GO:0005198">
    <property type="term" value="F:structural molecule activity"/>
    <property type="evidence" value="ECO:0007669"/>
    <property type="project" value="UniProtKB-UniRule"/>
</dbReference>
<feature type="domain" description="Flagellin N-terminal" evidence="4">
    <location>
        <begin position="4"/>
        <end position="137"/>
    </location>
</feature>
<accession>A0A4P7HK26</accession>
<evidence type="ECO:0000313" key="6">
    <source>
        <dbReference type="EMBL" id="QBX33421.1"/>
    </source>
</evidence>
<name>A0A4P7HK26_9RHOB</name>
<comment type="similarity">
    <text evidence="1 3">Belongs to the bacterial flagellin family.</text>
</comment>
<keyword evidence="6" id="KW-0966">Cell projection</keyword>
<dbReference type="InterPro" id="IPR001492">
    <property type="entry name" value="Flagellin"/>
</dbReference>
<dbReference type="Gene3D" id="1.20.1330.10">
    <property type="entry name" value="f41 fragment of flagellin, N-terminal domain"/>
    <property type="match status" value="1"/>
</dbReference>
<dbReference type="AlphaFoldDB" id="A0A4P7HK26"/>
<feature type="domain" description="Flagellin C-terminal" evidence="5">
    <location>
        <begin position="211"/>
        <end position="295"/>
    </location>
</feature>
<dbReference type="PANTHER" id="PTHR42792">
    <property type="entry name" value="FLAGELLIN"/>
    <property type="match status" value="1"/>
</dbReference>
<sequence>MTSILTNNSAMVALQTLKSVNAQLGKTQADIATGKSVANAKDSAAVWAISKVMETDQSAFKTIQSNLNVADAVVTTARTGAEKVVESLRSIKDLAAGAYNTATASEKAKITTDINLKFKEIASVINGTQMNGVNLLKSGTADLKVLASLDRGATVATKTNSISVATTGLDTLIGALGLDPAVPATFGVSTIFTATSLDVSADDLTNIGAFITAIETSISGVLEKTAQLGSYGKQLTGQAEFVGKLADSLKSGIGALVDADMEESSARLQALQTQQQLGIQSLSIANQAPAAIMALFRG</sequence>
<dbReference type="GO" id="GO:0009288">
    <property type="term" value="C:bacterial-type flagellum"/>
    <property type="evidence" value="ECO:0007669"/>
    <property type="project" value="UniProtKB-SubCell"/>
</dbReference>
<dbReference type="PANTHER" id="PTHR42792:SF2">
    <property type="entry name" value="FLAGELLIN"/>
    <property type="match status" value="1"/>
</dbReference>
<dbReference type="Proteomes" id="UP000296374">
    <property type="component" value="Chromosome"/>
</dbReference>
<dbReference type="KEGG" id="plia:E4191_00835"/>
<protein>
    <recommendedName>
        <fullName evidence="3">Flagellin</fullName>
    </recommendedName>
</protein>
<keyword evidence="6" id="KW-0282">Flagellum</keyword>
<evidence type="ECO:0000259" key="5">
    <source>
        <dbReference type="Pfam" id="PF00700"/>
    </source>
</evidence>
<keyword evidence="6" id="KW-0969">Cilium</keyword>
<comment type="subcellular location">
    <subcellularLocation>
        <location evidence="3">Secreted</location>
    </subcellularLocation>
    <subcellularLocation>
        <location evidence="3">Bacterial flagellum</location>
    </subcellularLocation>
</comment>
<dbReference type="Pfam" id="PF00669">
    <property type="entry name" value="Flagellin_N"/>
    <property type="match status" value="1"/>
</dbReference>